<accession>A0A9N9DRY5</accession>
<gene>
    <name evidence="1" type="ORF">ALEPTO_LOCUS9974</name>
</gene>
<comment type="caution">
    <text evidence="1">The sequence shown here is derived from an EMBL/GenBank/DDBJ whole genome shotgun (WGS) entry which is preliminary data.</text>
</comment>
<evidence type="ECO:0000313" key="1">
    <source>
        <dbReference type="EMBL" id="CAG8649967.1"/>
    </source>
</evidence>
<dbReference type="EMBL" id="CAJVPS010009422">
    <property type="protein sequence ID" value="CAG8649967.1"/>
    <property type="molecule type" value="Genomic_DNA"/>
</dbReference>
<dbReference type="OrthoDB" id="2394338at2759"/>
<organism evidence="1 2">
    <name type="scientific">Ambispora leptoticha</name>
    <dbReference type="NCBI Taxonomy" id="144679"/>
    <lineage>
        <taxon>Eukaryota</taxon>
        <taxon>Fungi</taxon>
        <taxon>Fungi incertae sedis</taxon>
        <taxon>Mucoromycota</taxon>
        <taxon>Glomeromycotina</taxon>
        <taxon>Glomeromycetes</taxon>
        <taxon>Archaeosporales</taxon>
        <taxon>Ambisporaceae</taxon>
        <taxon>Ambispora</taxon>
    </lineage>
</organism>
<feature type="non-terminal residue" evidence="1">
    <location>
        <position position="1"/>
    </location>
</feature>
<dbReference type="Proteomes" id="UP000789508">
    <property type="component" value="Unassembled WGS sequence"/>
</dbReference>
<evidence type="ECO:0000313" key="2">
    <source>
        <dbReference type="Proteomes" id="UP000789508"/>
    </source>
</evidence>
<name>A0A9N9DRY5_9GLOM</name>
<proteinExistence type="predicted"/>
<dbReference type="AlphaFoldDB" id="A0A9N9DRY5"/>
<reference evidence="1" key="1">
    <citation type="submission" date="2021-06" db="EMBL/GenBank/DDBJ databases">
        <authorList>
            <person name="Kallberg Y."/>
            <person name="Tangrot J."/>
            <person name="Rosling A."/>
        </authorList>
    </citation>
    <scope>NUCLEOTIDE SEQUENCE</scope>
    <source>
        <strain evidence="1">FL130A</strain>
    </source>
</reference>
<keyword evidence="2" id="KW-1185">Reference proteome</keyword>
<protein>
    <submittedName>
        <fullName evidence="1">13506_t:CDS:1</fullName>
    </submittedName>
</protein>
<sequence>QPSDFLSPERDPTRDIESSELAVFQAMGAEDYSRGFLNGLD</sequence>